<feature type="domain" description="Spore coat protein U/FanG" evidence="1">
    <location>
        <begin position="27"/>
        <end position="153"/>
    </location>
</feature>
<accession>A0ABV3TYU0</accession>
<proteinExistence type="predicted"/>
<organism evidence="2 3">
    <name type="scientific">Zhongshania arctica</name>
    <dbReference type="NCBI Taxonomy" id="3238302"/>
    <lineage>
        <taxon>Bacteria</taxon>
        <taxon>Pseudomonadati</taxon>
        <taxon>Pseudomonadota</taxon>
        <taxon>Gammaproteobacteria</taxon>
        <taxon>Cellvibrionales</taxon>
        <taxon>Spongiibacteraceae</taxon>
        <taxon>Zhongshania</taxon>
    </lineage>
</organism>
<evidence type="ECO:0000313" key="3">
    <source>
        <dbReference type="Proteomes" id="UP001557484"/>
    </source>
</evidence>
<sequence length="156" mass="16068">MPIALRRLSGPQIIVFLCLLLAISPRADAQLGCSISASGLAFGSYSAFSGSPVDSSGTVQVQCLLALGFEVTLSTGQGSFAVREMKSGGNALQYNLYTNSARSIIWGDGTSGTATRSGSVGIFLSPVSFTVYGRIPAGQNPVVGSYSDTITATVIF</sequence>
<dbReference type="SMART" id="SM00972">
    <property type="entry name" value="SCPU"/>
    <property type="match status" value="1"/>
</dbReference>
<comment type="caution">
    <text evidence="2">The sequence shown here is derived from an EMBL/GenBank/DDBJ whole genome shotgun (WGS) entry which is preliminary data.</text>
</comment>
<name>A0ABV3TYU0_9GAMM</name>
<dbReference type="InterPro" id="IPR053167">
    <property type="entry name" value="Spore_coat_component"/>
</dbReference>
<dbReference type="EMBL" id="JBFRYB010000001">
    <property type="protein sequence ID" value="MEX1666327.1"/>
    <property type="molecule type" value="Genomic_DNA"/>
</dbReference>
<dbReference type="Pfam" id="PF05229">
    <property type="entry name" value="SCPU"/>
    <property type="match status" value="1"/>
</dbReference>
<evidence type="ECO:0000259" key="1">
    <source>
        <dbReference type="Pfam" id="PF05229"/>
    </source>
</evidence>
<dbReference type="RefSeq" id="WP_368376408.1">
    <property type="nucleotide sequence ID" value="NZ_JBFRYB010000001.1"/>
</dbReference>
<keyword evidence="3" id="KW-1185">Reference proteome</keyword>
<evidence type="ECO:0000313" key="2">
    <source>
        <dbReference type="EMBL" id="MEX1666327.1"/>
    </source>
</evidence>
<dbReference type="Proteomes" id="UP001557484">
    <property type="component" value="Unassembled WGS sequence"/>
</dbReference>
<protein>
    <submittedName>
        <fullName evidence="2">Spore coat U domain-containing protein</fullName>
    </submittedName>
</protein>
<reference evidence="2 3" key="1">
    <citation type="journal article" date="2011" name="Int. J. Syst. Evol. Microbiol.">
        <title>Zhongshania antarctica gen. nov., sp. nov. and Zhongshania guokunii sp. nov., gammaproteobacteria respectively isolated from coastal attached (fast) ice and surface seawater of the Antarctic.</title>
        <authorList>
            <person name="Li H.J."/>
            <person name="Zhang X.Y."/>
            <person name="Chen C.X."/>
            <person name="Zhang Y.J."/>
            <person name="Gao Z.M."/>
            <person name="Yu Y."/>
            <person name="Chen X.L."/>
            <person name="Chen B."/>
            <person name="Zhang Y.Z."/>
        </authorList>
    </citation>
    <scope>NUCLEOTIDE SEQUENCE [LARGE SCALE GENOMIC DNA]</scope>
    <source>
        <strain evidence="2 3">R06B22</strain>
    </source>
</reference>
<gene>
    <name evidence="2" type="ORF">AB4875_12615</name>
</gene>
<dbReference type="InterPro" id="IPR007893">
    <property type="entry name" value="Spore_coat_U/FanG"/>
</dbReference>
<dbReference type="PANTHER" id="PTHR37089:SF3">
    <property type="entry name" value="EXPORTED PROTEIN"/>
    <property type="match status" value="1"/>
</dbReference>
<dbReference type="PANTHER" id="PTHR37089">
    <property type="entry name" value="PROTEIN U-RELATED"/>
    <property type="match status" value="1"/>
</dbReference>